<dbReference type="AlphaFoldDB" id="A0A2S0I8N4"/>
<dbReference type="EMBL" id="CP023270">
    <property type="protein sequence ID" value="AVJ28157.1"/>
    <property type="molecule type" value="Genomic_DNA"/>
</dbReference>
<dbReference type="Pfam" id="PF02223">
    <property type="entry name" value="Thymidylate_kin"/>
    <property type="match status" value="1"/>
</dbReference>
<evidence type="ECO:0000259" key="1">
    <source>
        <dbReference type="Pfam" id="PF02223"/>
    </source>
</evidence>
<accession>A0A2S0I8N4</accession>
<dbReference type="InterPro" id="IPR039430">
    <property type="entry name" value="Thymidylate_kin-like_dom"/>
</dbReference>
<reference evidence="2 3" key="1">
    <citation type="submission" date="2017-09" db="EMBL/GenBank/DDBJ databases">
        <title>Genomic, metabolic, and phenotypic characteristics of bacterial isolates from the natural microbiome of the model nematode Caenorhabditis elegans.</title>
        <authorList>
            <person name="Zimmermann J."/>
            <person name="Obeng N."/>
            <person name="Yang W."/>
            <person name="Obeng O."/>
            <person name="Kissoyan K."/>
            <person name="Pees B."/>
            <person name="Dirksen P."/>
            <person name="Hoppner M."/>
            <person name="Franke A."/>
            <person name="Rosenstiel P."/>
            <person name="Leippe M."/>
            <person name="Dierking K."/>
            <person name="Kaleta C."/>
            <person name="Schulenburg H."/>
        </authorList>
    </citation>
    <scope>NUCLEOTIDE SEQUENCE [LARGE SCALE GENOMIC DNA]</scope>
    <source>
        <strain evidence="2 3">MYb73</strain>
    </source>
</reference>
<dbReference type="Proteomes" id="UP000239477">
    <property type="component" value="Chromosome"/>
</dbReference>
<dbReference type="SUPFAM" id="SSF52540">
    <property type="entry name" value="P-loop containing nucleoside triphosphate hydrolases"/>
    <property type="match status" value="1"/>
</dbReference>
<organism evidence="2 3">
    <name type="scientific">Achromobacter spanius</name>
    <dbReference type="NCBI Taxonomy" id="217203"/>
    <lineage>
        <taxon>Bacteria</taxon>
        <taxon>Pseudomonadati</taxon>
        <taxon>Pseudomonadota</taxon>
        <taxon>Betaproteobacteria</taxon>
        <taxon>Burkholderiales</taxon>
        <taxon>Alcaligenaceae</taxon>
        <taxon>Achromobacter</taxon>
    </lineage>
</organism>
<keyword evidence="3" id="KW-1185">Reference proteome</keyword>
<proteinExistence type="predicted"/>
<evidence type="ECO:0000313" key="2">
    <source>
        <dbReference type="EMBL" id="AVJ28157.1"/>
    </source>
</evidence>
<name>A0A2S0I8N4_9BURK</name>
<dbReference type="InterPro" id="IPR027417">
    <property type="entry name" value="P-loop_NTPase"/>
</dbReference>
<dbReference type="Gene3D" id="3.40.50.300">
    <property type="entry name" value="P-loop containing nucleotide triphosphate hydrolases"/>
    <property type="match status" value="1"/>
</dbReference>
<sequence>MKLASPQCDRYSSVCTGNELRKIIAIEGIDGSGKSSLTSLLIDRFKTLGRDPIESSLFKRAELRAAASAMNDAGAMTPETLCGLHYADLQMEYSDAREEPGQIRIWDRYVYSSATSIRLRGGPQHAWRILLDHFPQPDLVVLLLADPAVCFDRIVNRAGKPTFFECGLDRLYRGERLKGAMEAYHQGSIPMEFARSMFVEFMHAWNQSLEELAVGPHVMIIRDFDLKDAARIVEDVIVACE</sequence>
<protein>
    <recommendedName>
        <fullName evidence="1">Thymidylate kinase-like domain-containing protein</fullName>
    </recommendedName>
</protein>
<feature type="domain" description="Thymidylate kinase-like" evidence="1">
    <location>
        <begin position="26"/>
        <end position="159"/>
    </location>
</feature>
<evidence type="ECO:0000313" key="3">
    <source>
        <dbReference type="Proteomes" id="UP000239477"/>
    </source>
</evidence>
<gene>
    <name evidence="2" type="ORF">CLM73_14090</name>
</gene>